<feature type="transmembrane region" description="Helical" evidence="1">
    <location>
        <begin position="59"/>
        <end position="77"/>
    </location>
</feature>
<protein>
    <submittedName>
        <fullName evidence="3">Membrane protein</fullName>
    </submittedName>
</protein>
<dbReference type="Proteomes" id="UP000039865">
    <property type="component" value="Unassembled WGS sequence"/>
</dbReference>
<feature type="transmembrane region" description="Helical" evidence="1">
    <location>
        <begin position="192"/>
        <end position="212"/>
    </location>
</feature>
<feature type="transmembrane region" description="Helical" evidence="1">
    <location>
        <begin position="163"/>
        <end position="185"/>
    </location>
</feature>
<evidence type="ECO:0000313" key="3">
    <source>
        <dbReference type="EMBL" id="CDW91314.1"/>
    </source>
</evidence>
<keyword evidence="1" id="KW-0812">Transmembrane</keyword>
<feature type="domain" description="EamA" evidence="2">
    <location>
        <begin position="97"/>
        <end position="235"/>
    </location>
</feature>
<evidence type="ECO:0000256" key="1">
    <source>
        <dbReference type="SAM" id="Phobius"/>
    </source>
</evidence>
<proteinExistence type="predicted"/>
<dbReference type="Gene3D" id="1.10.3730.20">
    <property type="match status" value="1"/>
</dbReference>
<feature type="transmembrane region" description="Helical" evidence="1">
    <location>
        <begin position="218"/>
        <end position="236"/>
    </location>
</feature>
<dbReference type="InterPro" id="IPR037185">
    <property type="entry name" value="EmrE-like"/>
</dbReference>
<dbReference type="InterPro" id="IPR000620">
    <property type="entry name" value="EamA_dom"/>
</dbReference>
<dbReference type="GO" id="GO:0016020">
    <property type="term" value="C:membrane"/>
    <property type="evidence" value="ECO:0007669"/>
    <property type="project" value="InterPro"/>
</dbReference>
<dbReference type="EMBL" id="CCKQ01019292">
    <property type="protein sequence ID" value="CDW91314.1"/>
    <property type="molecule type" value="Genomic_DNA"/>
</dbReference>
<dbReference type="AlphaFoldDB" id="A0A078BA72"/>
<organism evidence="3 4">
    <name type="scientific">Stylonychia lemnae</name>
    <name type="common">Ciliate</name>
    <dbReference type="NCBI Taxonomy" id="5949"/>
    <lineage>
        <taxon>Eukaryota</taxon>
        <taxon>Sar</taxon>
        <taxon>Alveolata</taxon>
        <taxon>Ciliophora</taxon>
        <taxon>Intramacronucleata</taxon>
        <taxon>Spirotrichea</taxon>
        <taxon>Stichotrichia</taxon>
        <taxon>Sporadotrichida</taxon>
        <taxon>Oxytrichidae</taxon>
        <taxon>Stylonychinae</taxon>
        <taxon>Stylonychia</taxon>
    </lineage>
</organism>
<accession>A0A078BA72</accession>
<reference evidence="3 4" key="1">
    <citation type="submission" date="2014-06" db="EMBL/GenBank/DDBJ databases">
        <authorList>
            <person name="Swart Estienne"/>
        </authorList>
    </citation>
    <scope>NUCLEOTIDE SEQUENCE [LARGE SCALE GENOMIC DNA]</scope>
    <source>
        <strain evidence="3 4">130c</strain>
    </source>
</reference>
<keyword evidence="1" id="KW-0472">Membrane</keyword>
<dbReference type="SUPFAM" id="SSF103481">
    <property type="entry name" value="Multidrug resistance efflux transporter EmrE"/>
    <property type="match status" value="1"/>
</dbReference>
<dbReference type="Pfam" id="PF00892">
    <property type="entry name" value="EamA"/>
    <property type="match status" value="1"/>
</dbReference>
<name>A0A078BA72_STYLE</name>
<dbReference type="InParanoid" id="A0A078BA72"/>
<evidence type="ECO:0000259" key="2">
    <source>
        <dbReference type="Pfam" id="PF00892"/>
    </source>
</evidence>
<feature type="transmembrane region" description="Helical" evidence="1">
    <location>
        <begin position="131"/>
        <end position="151"/>
    </location>
</feature>
<evidence type="ECO:0000313" key="4">
    <source>
        <dbReference type="Proteomes" id="UP000039865"/>
    </source>
</evidence>
<keyword evidence="4" id="KW-1185">Reference proteome</keyword>
<keyword evidence="1" id="KW-1133">Transmembrane helix</keyword>
<sequence length="250" mass="27798">MKMTQSSMNLSQCEMNVQIHAELENRSIFLGGLNMMIRLRKSLVGSFFIYKERINIPQLVGVMMIIASICIVSLFKVQHPHAILSQEEENREMYKLLAILAGLIASFLFGLQIMFIKSLAKFGISGFQAALYYIFFGGVVGVSCLIIALLVDISQFNNVQQRDIGYCVLIGFCICLGQICINTAVQIGNSGISVAIMHTKTIGVTLFSYFIFHQDITSVQFAGILIAFVGAVIIALERKLDCFSQKEQIQ</sequence>
<gene>
    <name evidence="3" type="primary">Contig17326.g18443</name>
    <name evidence="3" type="ORF">STYLEM_20468</name>
</gene>
<feature type="transmembrane region" description="Helical" evidence="1">
    <location>
        <begin position="97"/>
        <end position="119"/>
    </location>
</feature>